<accession>A0A0G0C1H3</accession>
<evidence type="ECO:0000313" key="12">
    <source>
        <dbReference type="EMBL" id="KKP69926.1"/>
    </source>
</evidence>
<keyword evidence="4" id="KW-0159">Chromosome partition</keyword>
<comment type="subcellular location">
    <subcellularLocation>
        <location evidence="1">Cytoplasm</location>
    </subcellularLocation>
</comment>
<dbReference type="SUPFAM" id="SSF56349">
    <property type="entry name" value="DNA breaking-rejoining enzymes"/>
    <property type="match status" value="1"/>
</dbReference>
<dbReference type="Gene3D" id="1.10.443.10">
    <property type="entry name" value="Intergrase catalytic core"/>
    <property type="match status" value="1"/>
</dbReference>
<dbReference type="PANTHER" id="PTHR30349">
    <property type="entry name" value="PHAGE INTEGRASE-RELATED"/>
    <property type="match status" value="1"/>
</dbReference>
<keyword evidence="3" id="KW-0132">Cell division</keyword>
<evidence type="ECO:0000256" key="8">
    <source>
        <dbReference type="ARBA" id="ARBA00023306"/>
    </source>
</evidence>
<feature type="domain" description="Core-binding (CB)" evidence="11">
    <location>
        <begin position="2"/>
        <end position="97"/>
    </location>
</feature>
<dbReference type="InterPro" id="IPR004107">
    <property type="entry name" value="Integrase_SAM-like_N"/>
</dbReference>
<dbReference type="InterPro" id="IPR050090">
    <property type="entry name" value="Tyrosine_recombinase_XerCD"/>
</dbReference>
<dbReference type="InterPro" id="IPR044068">
    <property type="entry name" value="CB"/>
</dbReference>
<comment type="caution">
    <text evidence="12">The sequence shown here is derived from an EMBL/GenBank/DDBJ whole genome shotgun (WGS) entry which is preliminary data.</text>
</comment>
<evidence type="ECO:0000259" key="11">
    <source>
        <dbReference type="PROSITE" id="PS51900"/>
    </source>
</evidence>
<gene>
    <name evidence="12" type="ORF">UR67_C0002G0046</name>
</gene>
<keyword evidence="8" id="KW-0131">Cell cycle</keyword>
<dbReference type="Gene3D" id="1.10.150.130">
    <property type="match status" value="1"/>
</dbReference>
<proteinExistence type="predicted"/>
<dbReference type="SUPFAM" id="SSF47823">
    <property type="entry name" value="lambda integrase-like, N-terminal domain"/>
    <property type="match status" value="1"/>
</dbReference>
<keyword evidence="7" id="KW-0233">DNA recombination</keyword>
<dbReference type="Pfam" id="PF00589">
    <property type="entry name" value="Phage_integrase"/>
    <property type="match status" value="1"/>
</dbReference>
<evidence type="ECO:0000256" key="3">
    <source>
        <dbReference type="ARBA" id="ARBA00022618"/>
    </source>
</evidence>
<evidence type="ECO:0000256" key="2">
    <source>
        <dbReference type="ARBA" id="ARBA00022490"/>
    </source>
</evidence>
<feature type="domain" description="Tyr recombinase" evidence="10">
    <location>
        <begin position="117"/>
        <end position="301"/>
    </location>
</feature>
<dbReference type="AlphaFoldDB" id="A0A0G0C1H3"/>
<evidence type="ECO:0000256" key="7">
    <source>
        <dbReference type="ARBA" id="ARBA00023172"/>
    </source>
</evidence>
<evidence type="ECO:0000256" key="1">
    <source>
        <dbReference type="ARBA" id="ARBA00004496"/>
    </source>
</evidence>
<dbReference type="GO" id="GO:0006310">
    <property type="term" value="P:DNA recombination"/>
    <property type="evidence" value="ECO:0007669"/>
    <property type="project" value="UniProtKB-KW"/>
</dbReference>
<name>A0A0G0C1H3_UNCC3</name>
<dbReference type="GO" id="GO:0003677">
    <property type="term" value="F:DNA binding"/>
    <property type="evidence" value="ECO:0007669"/>
    <property type="project" value="UniProtKB-UniRule"/>
</dbReference>
<evidence type="ECO:0000313" key="13">
    <source>
        <dbReference type="Proteomes" id="UP000034581"/>
    </source>
</evidence>
<dbReference type="GO" id="GO:0051301">
    <property type="term" value="P:cell division"/>
    <property type="evidence" value="ECO:0007669"/>
    <property type="project" value="UniProtKB-KW"/>
</dbReference>
<dbReference type="InterPro" id="IPR011010">
    <property type="entry name" value="DNA_brk_join_enz"/>
</dbReference>
<dbReference type="EMBL" id="LBQB01000002">
    <property type="protein sequence ID" value="KKP69926.1"/>
    <property type="molecule type" value="Genomic_DNA"/>
</dbReference>
<dbReference type="Proteomes" id="UP000034581">
    <property type="component" value="Unassembled WGS sequence"/>
</dbReference>
<dbReference type="NCBIfam" id="NF040815">
    <property type="entry name" value="recomb_XerA_Arch"/>
    <property type="match status" value="1"/>
</dbReference>
<dbReference type="STRING" id="1618350.UR67_C0002G0046"/>
<dbReference type="InterPro" id="IPR002104">
    <property type="entry name" value="Integrase_catalytic"/>
</dbReference>
<keyword evidence="5" id="KW-0229">DNA integration</keyword>
<dbReference type="PROSITE" id="PS51900">
    <property type="entry name" value="CB"/>
    <property type="match status" value="1"/>
</dbReference>
<dbReference type="GO" id="GO:0007059">
    <property type="term" value="P:chromosome segregation"/>
    <property type="evidence" value="ECO:0007669"/>
    <property type="project" value="UniProtKB-KW"/>
</dbReference>
<reference evidence="12 13" key="1">
    <citation type="journal article" date="2015" name="Nature">
        <title>rRNA introns, odd ribosomes, and small enigmatic genomes across a large radiation of phyla.</title>
        <authorList>
            <person name="Brown C.T."/>
            <person name="Hug L.A."/>
            <person name="Thomas B.C."/>
            <person name="Sharon I."/>
            <person name="Castelle C.J."/>
            <person name="Singh A."/>
            <person name="Wilkins M.J."/>
            <person name="Williams K.H."/>
            <person name="Banfield J.F."/>
        </authorList>
    </citation>
    <scope>NUCLEOTIDE SEQUENCE [LARGE SCALE GENOMIC DNA]</scope>
</reference>
<evidence type="ECO:0000256" key="6">
    <source>
        <dbReference type="ARBA" id="ARBA00023125"/>
    </source>
</evidence>
<protein>
    <submittedName>
        <fullName evidence="12">Tyrosine recombinase XerC</fullName>
    </submittedName>
</protein>
<dbReference type="Pfam" id="PF02899">
    <property type="entry name" value="Phage_int_SAM_1"/>
    <property type="match status" value="1"/>
</dbReference>
<keyword evidence="2" id="KW-0963">Cytoplasm</keyword>
<dbReference type="PANTHER" id="PTHR30349:SF77">
    <property type="entry name" value="TYROSINE RECOMBINASE XERC"/>
    <property type="match status" value="1"/>
</dbReference>
<evidence type="ECO:0000256" key="4">
    <source>
        <dbReference type="ARBA" id="ARBA00022829"/>
    </source>
</evidence>
<evidence type="ECO:0000259" key="10">
    <source>
        <dbReference type="PROSITE" id="PS51898"/>
    </source>
</evidence>
<dbReference type="CDD" id="cd00798">
    <property type="entry name" value="INT_XerDC_C"/>
    <property type="match status" value="1"/>
</dbReference>
<dbReference type="GO" id="GO:0005737">
    <property type="term" value="C:cytoplasm"/>
    <property type="evidence" value="ECO:0007669"/>
    <property type="project" value="UniProtKB-SubCell"/>
</dbReference>
<dbReference type="PROSITE" id="PS51898">
    <property type="entry name" value="TYR_RECOMBINASE"/>
    <property type="match status" value="1"/>
</dbReference>
<evidence type="ECO:0000256" key="9">
    <source>
        <dbReference type="PROSITE-ProRule" id="PRU01248"/>
    </source>
</evidence>
<dbReference type="GO" id="GO:0015074">
    <property type="term" value="P:DNA integration"/>
    <property type="evidence" value="ECO:0007669"/>
    <property type="project" value="UniProtKB-KW"/>
</dbReference>
<dbReference type="InterPro" id="IPR013762">
    <property type="entry name" value="Integrase-like_cat_sf"/>
</dbReference>
<evidence type="ECO:0000256" key="5">
    <source>
        <dbReference type="ARBA" id="ARBA00022908"/>
    </source>
</evidence>
<organism evidence="12 13">
    <name type="scientific">candidate division CPR3 bacterium GW2011_GWF2_35_18</name>
    <dbReference type="NCBI Taxonomy" id="1618350"/>
    <lineage>
        <taxon>Bacteria</taxon>
        <taxon>Bacteria division CPR3</taxon>
    </lineage>
</organism>
<keyword evidence="6 9" id="KW-0238">DNA-binding</keyword>
<dbReference type="InterPro" id="IPR010998">
    <property type="entry name" value="Integrase_recombinase_N"/>
</dbReference>
<sequence length="309" mass="35598">MKTLKEHSLEFLEYCEIEKGLSQLTIRNYAFYLQRFLDYLKENNKEDLTPEKLSAKNIWDFRVYLSRYQNPVLKKGLKRNSQSYFLIALRVLLKYLARNDIKTLSADKIELPKKEARQIKFLSEDQVDKILNAPKADNISGLRDKAILETLFSTGLRVAELIALNTDQINFSSREIGVVGKGNKPRVVFLSDNAVMALQRYLNKRKDKEKALFVNYRGKIPEAGERRLSTRSVERLIKKYVLQAGIPISATPHTMRHSFATDLLMQGADLRSVQELLGHSNIATTQIYTHVTNKQLKDVHQAFHSGNKR</sequence>